<dbReference type="Gene3D" id="3.40.50.1820">
    <property type="entry name" value="alpha/beta hydrolase"/>
    <property type="match status" value="1"/>
</dbReference>
<accession>A0A1S3D0K2</accession>
<feature type="signal peptide" evidence="3">
    <location>
        <begin position="1"/>
        <end position="26"/>
    </location>
</feature>
<dbReference type="Proteomes" id="UP000079169">
    <property type="component" value="Unplaced"/>
</dbReference>
<dbReference type="AlphaFoldDB" id="A0A1S3D0K2"/>
<feature type="active site" description="Charge relay system" evidence="2">
    <location>
        <position position="395"/>
    </location>
</feature>
<comment type="similarity">
    <text evidence="1">Belongs to the AB hydrolase superfamily. Lipase family.</text>
</comment>
<feature type="active site" description="Nucleophile" evidence="2">
    <location>
        <position position="199"/>
    </location>
</feature>
<evidence type="ECO:0000313" key="5">
    <source>
        <dbReference type="Proteomes" id="UP000079169"/>
    </source>
</evidence>
<organism evidence="5 6">
    <name type="scientific">Diaphorina citri</name>
    <name type="common">Asian citrus psyllid</name>
    <dbReference type="NCBI Taxonomy" id="121845"/>
    <lineage>
        <taxon>Eukaryota</taxon>
        <taxon>Metazoa</taxon>
        <taxon>Ecdysozoa</taxon>
        <taxon>Arthropoda</taxon>
        <taxon>Hexapoda</taxon>
        <taxon>Insecta</taxon>
        <taxon>Pterygota</taxon>
        <taxon>Neoptera</taxon>
        <taxon>Paraneoptera</taxon>
        <taxon>Hemiptera</taxon>
        <taxon>Sternorrhyncha</taxon>
        <taxon>Psylloidea</taxon>
        <taxon>Psyllidae</taxon>
        <taxon>Diaphorininae</taxon>
        <taxon>Diaphorina</taxon>
    </lineage>
</organism>
<dbReference type="OMA" id="FLACSET"/>
<dbReference type="FunFam" id="3.40.50.1820:FF:000179">
    <property type="entry name" value="Lipase"/>
    <property type="match status" value="1"/>
</dbReference>
<evidence type="ECO:0000256" key="1">
    <source>
        <dbReference type="ARBA" id="ARBA00010701"/>
    </source>
</evidence>
<evidence type="ECO:0000256" key="3">
    <source>
        <dbReference type="SAM" id="SignalP"/>
    </source>
</evidence>
<dbReference type="STRING" id="121845.A0A1S3D0K2"/>
<feature type="domain" description="Partial AB-hydrolase lipase" evidence="4">
    <location>
        <begin position="70"/>
        <end position="124"/>
    </location>
</feature>
<keyword evidence="3" id="KW-0732">Signal</keyword>
<dbReference type="InterPro" id="IPR029058">
    <property type="entry name" value="AB_hydrolase_fold"/>
</dbReference>
<dbReference type="InterPro" id="IPR025483">
    <property type="entry name" value="Lipase_euk"/>
</dbReference>
<reference evidence="6" key="1">
    <citation type="submission" date="2025-08" db="UniProtKB">
        <authorList>
            <consortium name="RefSeq"/>
        </authorList>
    </citation>
    <scope>IDENTIFICATION</scope>
</reference>
<gene>
    <name evidence="6" type="primary">LOC103508896</name>
</gene>
<name>A0A1S3D0K2_DIACI</name>
<feature type="chain" id="PRO_5010178733" evidence="3">
    <location>
        <begin position="27"/>
        <end position="444"/>
    </location>
</feature>
<dbReference type="KEGG" id="dci:103508896"/>
<dbReference type="InterPro" id="IPR006693">
    <property type="entry name" value="AB_hydrolase_lipase"/>
</dbReference>
<evidence type="ECO:0000259" key="4">
    <source>
        <dbReference type="Pfam" id="PF04083"/>
    </source>
</evidence>
<dbReference type="RefSeq" id="XP_008471698.1">
    <property type="nucleotide sequence ID" value="XM_008473476.3"/>
</dbReference>
<feature type="active site" description="Charge relay system" evidence="2">
    <location>
        <position position="366"/>
    </location>
</feature>
<dbReference type="Pfam" id="PF04083">
    <property type="entry name" value="Abhydro_lipase"/>
    <property type="match status" value="1"/>
</dbReference>
<dbReference type="PANTHER" id="PTHR11005">
    <property type="entry name" value="LYSOSOMAL ACID LIPASE-RELATED"/>
    <property type="match status" value="1"/>
</dbReference>
<evidence type="ECO:0000313" key="6">
    <source>
        <dbReference type="RefSeq" id="XP_008471698.1"/>
    </source>
</evidence>
<sequence length="444" mass="50966">MGPGVKHSVNVCIAGMLVLSLLPSNEEVTGKRYPLNIKYTYMFLSSKSNRSDKMRIDTSNPWRFNFIDTAALIELWGYKSEEHKVTTEDGYIISLYRILPKQEGSPPVLVMHGFLACSETFLVRGKPDLAIMLSEAGYDVWLSNFRGNYNGKGHINMTAEDENFWKFSFHEMGLYDLPAFVDFILHRTGFMKMTLLGHSFSNAIIMIMTSLRPEYNEKINLFVGMAPFVFASHLRQGPLLEFLIKSVSRYCNKVRKFELLERRPINPIVRICDSIPFGCVLTYLFILGINKPNYDQNLVPSINGYFPSGTSLYTMAHLIDLYRQRRFCQFDYGRDQNLLRYNSEEPPDYDLSRVTIPILLYSGGADFFTDSRDVTRLEMSLPNLIGSHVLTTYNHFDFVISSDTKEVFYDDMMEVVAKYQQVPPLADSITRRPPRTVTSGRARG</sequence>
<keyword evidence="5" id="KW-1185">Reference proteome</keyword>
<evidence type="ECO:0000256" key="2">
    <source>
        <dbReference type="PIRSR" id="PIRSR000862-1"/>
    </source>
</evidence>
<proteinExistence type="inferred from homology"/>
<dbReference type="GO" id="GO:0016788">
    <property type="term" value="F:hydrolase activity, acting on ester bonds"/>
    <property type="evidence" value="ECO:0007669"/>
    <property type="project" value="InterPro"/>
</dbReference>
<dbReference type="GO" id="GO:0006629">
    <property type="term" value="P:lipid metabolic process"/>
    <property type="evidence" value="ECO:0007669"/>
    <property type="project" value="InterPro"/>
</dbReference>
<dbReference type="PaxDb" id="121845-A0A1S3D0K2"/>
<protein>
    <submittedName>
        <fullName evidence="6">Lipase 1-like</fullName>
    </submittedName>
</protein>
<dbReference type="PIRSF" id="PIRSF000862">
    <property type="entry name" value="Steryl_ester_lip"/>
    <property type="match status" value="1"/>
</dbReference>
<dbReference type="GeneID" id="103508896"/>
<dbReference type="SUPFAM" id="SSF53474">
    <property type="entry name" value="alpha/beta-Hydrolases"/>
    <property type="match status" value="1"/>
</dbReference>